<proteinExistence type="inferred from homology"/>
<organism evidence="4 5">
    <name type="scientific">Thermoactinomyces daqus</name>
    <dbReference type="NCBI Taxonomy" id="1329516"/>
    <lineage>
        <taxon>Bacteria</taxon>
        <taxon>Bacillati</taxon>
        <taxon>Bacillota</taxon>
        <taxon>Bacilli</taxon>
        <taxon>Bacillales</taxon>
        <taxon>Thermoactinomycetaceae</taxon>
        <taxon>Thermoactinomyces</taxon>
    </lineage>
</organism>
<evidence type="ECO:0000256" key="1">
    <source>
        <dbReference type="PIRNR" id="PIRNR006615"/>
    </source>
</evidence>
<keyword evidence="1" id="KW-0482">Metalloprotease</keyword>
<sequence length="499" mass="57481">MEKKMEELRKRLREIYDLDSVIALLNWDQNTYMPEAAGDARGSQLAVIARIRHDRMVDPGLGRLLEELTPYEQELPYDADDAALIRVAKRHFVTESKVPADFVSCFYQHVSQTYAAWVEARKEDDFSKVEPYLEKTLEFSREYASFFPGHQHPADPLIDRSDYGMKAEEIRRLFAELRSRLVPLVEQVTSLPPTDRSCLTKFYPKEQQLAFGKKVIEKLGFDFKRGRQDLSPHPFMIRFADGDVRITTRVNEHDLSEALFSTIHETGHALYELGISSCYEGTPLHTGTSSGVHESQSRLWENIVGRSRTFWTYFYPRLQAEFKEQLAGVSLDEFYRAINHVKRSLIRTEADELTYNLHVIIRFDLELALLEGSLSVKDLPEAWRSRYQSDLGVAPQSDQNGVLQDIHWYADFIGGMFQGYTLGNILSAQFYQAALKAHPTIPEEMERGEFSTLRGWLTENIYQYGSKYTAAEIVKKATGTDLTIEPYLDYLTQKYTALN</sequence>
<dbReference type="PRINTS" id="PR00998">
    <property type="entry name" value="CRBOXYPTASET"/>
</dbReference>
<dbReference type="AlphaFoldDB" id="A0A7W1XB58"/>
<dbReference type="PANTHER" id="PTHR34217">
    <property type="entry name" value="METAL-DEPENDENT CARBOXYPEPTIDASE"/>
    <property type="match status" value="1"/>
</dbReference>
<keyword evidence="5" id="KW-1185">Reference proteome</keyword>
<dbReference type="PIRSF" id="PIRSF006615">
    <property type="entry name" value="Zn_crbxpep_Taq"/>
    <property type="match status" value="1"/>
</dbReference>
<comment type="similarity">
    <text evidence="1">Belongs to the peptidase M32 family.</text>
</comment>
<evidence type="ECO:0000256" key="2">
    <source>
        <dbReference type="PIRSR" id="PIRSR006615-1"/>
    </source>
</evidence>
<feature type="active site" description="Proton donor/acceptor" evidence="3">
    <location>
        <position position="265"/>
    </location>
</feature>
<feature type="binding site" evidence="2">
    <location>
        <position position="294"/>
    </location>
    <ligand>
        <name>Zn(2+)</name>
        <dbReference type="ChEBI" id="CHEBI:29105"/>
        <note>catalytic</note>
    </ligand>
</feature>
<protein>
    <recommendedName>
        <fullName evidence="1">Metal-dependent carboxypeptidase</fullName>
        <ecNumber evidence="1">3.4.17.19</ecNumber>
    </recommendedName>
</protein>
<evidence type="ECO:0000256" key="3">
    <source>
        <dbReference type="PIRSR" id="PIRSR006615-2"/>
    </source>
</evidence>
<dbReference type="OrthoDB" id="9772308at2"/>
<keyword evidence="1" id="KW-0378">Hydrolase</keyword>
<comment type="cofactor">
    <cofactor evidence="2">
        <name>Zn(2+)</name>
        <dbReference type="ChEBI" id="CHEBI:29105"/>
    </cofactor>
    <text evidence="2">Binds 1 zinc ion per subunit.</text>
</comment>
<accession>A0A7W1XB58</accession>
<keyword evidence="1" id="KW-0645">Protease</keyword>
<evidence type="ECO:0000313" key="5">
    <source>
        <dbReference type="Proteomes" id="UP000530514"/>
    </source>
</evidence>
<comment type="catalytic activity">
    <reaction evidence="1">
        <text>Release of a C-terminal amino acid with broad specificity, except for -Pro.</text>
        <dbReference type="EC" id="3.4.17.19"/>
    </reaction>
</comment>
<comment type="caution">
    <text evidence="4">The sequence shown here is derived from an EMBL/GenBank/DDBJ whole genome shotgun (WGS) entry which is preliminary data.</text>
</comment>
<feature type="binding site" evidence="2">
    <location>
        <position position="264"/>
    </location>
    <ligand>
        <name>Zn(2+)</name>
        <dbReference type="ChEBI" id="CHEBI:29105"/>
        <note>catalytic</note>
    </ligand>
</feature>
<comment type="function">
    <text evidence="1">Broad specificity carboxypetidase that releases amino acids sequentially from the C-terminus, including neutral, aromatic, polar and basic residues.</text>
</comment>
<dbReference type="PROSITE" id="PS52034">
    <property type="entry name" value="PEPTIDASE_M32"/>
    <property type="match status" value="1"/>
</dbReference>
<dbReference type="SUPFAM" id="SSF55486">
    <property type="entry name" value="Metalloproteases ('zincins'), catalytic domain"/>
    <property type="match status" value="1"/>
</dbReference>
<dbReference type="RefSeq" id="WP_033100045.1">
    <property type="nucleotide sequence ID" value="NZ_JACEIP010000014.1"/>
</dbReference>
<feature type="binding site" evidence="2">
    <location>
        <position position="268"/>
    </location>
    <ligand>
        <name>Zn(2+)</name>
        <dbReference type="ChEBI" id="CHEBI:29105"/>
        <note>catalytic</note>
    </ligand>
</feature>
<gene>
    <name evidence="4" type="ORF">H1164_10490</name>
</gene>
<name>A0A7W1XB58_9BACL</name>
<reference evidence="4 5" key="1">
    <citation type="submission" date="2020-07" db="EMBL/GenBank/DDBJ databases">
        <authorList>
            <person name="Feng H."/>
        </authorList>
    </citation>
    <scope>NUCLEOTIDE SEQUENCE [LARGE SCALE GENOMIC DNA]</scope>
    <source>
        <strain evidence="5">s-11</strain>
    </source>
</reference>
<keyword evidence="1 2" id="KW-0479">Metal-binding</keyword>
<dbReference type="PANTHER" id="PTHR34217:SF1">
    <property type="entry name" value="CARBOXYPEPTIDASE 1"/>
    <property type="match status" value="1"/>
</dbReference>
<dbReference type="Proteomes" id="UP000530514">
    <property type="component" value="Unassembled WGS sequence"/>
</dbReference>
<keyword evidence="1 4" id="KW-0121">Carboxypeptidase</keyword>
<dbReference type="GO" id="GO:0004181">
    <property type="term" value="F:metallocarboxypeptidase activity"/>
    <property type="evidence" value="ECO:0007669"/>
    <property type="project" value="UniProtKB-UniRule"/>
</dbReference>
<dbReference type="Gene3D" id="1.10.1370.30">
    <property type="match status" value="1"/>
</dbReference>
<dbReference type="GO" id="GO:0046872">
    <property type="term" value="F:metal ion binding"/>
    <property type="evidence" value="ECO:0007669"/>
    <property type="project" value="UniProtKB-KW"/>
</dbReference>
<dbReference type="Pfam" id="PF02074">
    <property type="entry name" value="Peptidase_M32"/>
    <property type="match status" value="1"/>
</dbReference>
<dbReference type="CDD" id="cd06460">
    <property type="entry name" value="M32_Taq"/>
    <property type="match status" value="1"/>
</dbReference>
<dbReference type="EMBL" id="JACEIP010000014">
    <property type="protein sequence ID" value="MBA4543323.1"/>
    <property type="molecule type" value="Genomic_DNA"/>
</dbReference>
<dbReference type="EC" id="3.4.17.19" evidence="1"/>
<keyword evidence="2" id="KW-0862">Zinc</keyword>
<dbReference type="GO" id="GO:0006508">
    <property type="term" value="P:proteolysis"/>
    <property type="evidence" value="ECO:0007669"/>
    <property type="project" value="UniProtKB-UniRule"/>
</dbReference>
<dbReference type="InterPro" id="IPR001333">
    <property type="entry name" value="Peptidase_M32_Taq"/>
</dbReference>
<evidence type="ECO:0000313" key="4">
    <source>
        <dbReference type="EMBL" id="MBA4543323.1"/>
    </source>
</evidence>